<sequence>MNKSRPGSAMVEGRALRRLILATISRSDCIVWRLDWLADRLRRRRRRIRAIVLTDDRDVADEEDEEVDEDDVDTDDAELPLLTPRAHREMASSTTAVIAPRGPPNLSDDEDEDPDELVVTELASSLGKGGSPR</sequence>
<gene>
    <name evidence="2" type="ORF">EST38_g2938</name>
</gene>
<name>A0A4V1Q4Q7_9AGAR</name>
<evidence type="ECO:0000313" key="2">
    <source>
        <dbReference type="EMBL" id="RXW22928.1"/>
    </source>
</evidence>
<evidence type="ECO:0000313" key="3">
    <source>
        <dbReference type="Proteomes" id="UP000290288"/>
    </source>
</evidence>
<feature type="region of interest" description="Disordered" evidence="1">
    <location>
        <begin position="58"/>
        <end position="115"/>
    </location>
</feature>
<comment type="caution">
    <text evidence="2">The sequence shown here is derived from an EMBL/GenBank/DDBJ whole genome shotgun (WGS) entry which is preliminary data.</text>
</comment>
<proteinExistence type="predicted"/>
<dbReference type="Proteomes" id="UP000290288">
    <property type="component" value="Unassembled WGS sequence"/>
</dbReference>
<reference evidence="2 3" key="1">
    <citation type="submission" date="2019-01" db="EMBL/GenBank/DDBJ databases">
        <title>Draft genome sequence of Psathyrella aberdarensis IHI B618.</title>
        <authorList>
            <person name="Buettner E."/>
            <person name="Kellner H."/>
        </authorList>
    </citation>
    <scope>NUCLEOTIDE SEQUENCE [LARGE SCALE GENOMIC DNA]</scope>
    <source>
        <strain evidence="2 3">IHI B618</strain>
    </source>
</reference>
<dbReference type="EMBL" id="SDEE01000057">
    <property type="protein sequence ID" value="RXW22928.1"/>
    <property type="molecule type" value="Genomic_DNA"/>
</dbReference>
<evidence type="ECO:0000256" key="1">
    <source>
        <dbReference type="SAM" id="MobiDB-lite"/>
    </source>
</evidence>
<accession>A0A4V1Q4Q7</accession>
<feature type="compositionally biased region" description="Acidic residues" evidence="1">
    <location>
        <begin position="58"/>
        <end position="78"/>
    </location>
</feature>
<protein>
    <submittedName>
        <fullName evidence="2">Uncharacterized protein</fullName>
    </submittedName>
</protein>
<keyword evidence="3" id="KW-1185">Reference proteome</keyword>
<dbReference type="AlphaFoldDB" id="A0A4V1Q4Q7"/>
<organism evidence="2 3">
    <name type="scientific">Candolleomyces aberdarensis</name>
    <dbReference type="NCBI Taxonomy" id="2316362"/>
    <lineage>
        <taxon>Eukaryota</taxon>
        <taxon>Fungi</taxon>
        <taxon>Dikarya</taxon>
        <taxon>Basidiomycota</taxon>
        <taxon>Agaricomycotina</taxon>
        <taxon>Agaricomycetes</taxon>
        <taxon>Agaricomycetidae</taxon>
        <taxon>Agaricales</taxon>
        <taxon>Agaricineae</taxon>
        <taxon>Psathyrellaceae</taxon>
        <taxon>Candolleomyces</taxon>
    </lineage>
</organism>